<evidence type="ECO:0000313" key="2">
    <source>
        <dbReference type="Proteomes" id="UP000253204"/>
    </source>
</evidence>
<name>A0A368TQB6_9GAMM</name>
<dbReference type="RefSeq" id="WP_114488314.1">
    <property type="nucleotide sequence ID" value="NZ_QPIJ01000065.1"/>
</dbReference>
<gene>
    <name evidence="1" type="ORF">DU506_18325</name>
</gene>
<dbReference type="OrthoDB" id="7066409at2"/>
<accession>A0A368TQB6</accession>
<organism evidence="1 2">
    <name type="scientific">Vreelandella rituensis</name>
    <dbReference type="NCBI Taxonomy" id="2282306"/>
    <lineage>
        <taxon>Bacteria</taxon>
        <taxon>Pseudomonadati</taxon>
        <taxon>Pseudomonadota</taxon>
        <taxon>Gammaproteobacteria</taxon>
        <taxon>Oceanospirillales</taxon>
        <taxon>Halomonadaceae</taxon>
        <taxon>Vreelandella</taxon>
    </lineage>
</organism>
<sequence length="72" mass="7770">MSNLFSRFQKLIPTYPLRVGEVIAYADGVATIQEQGGMATARGEATVGDRVFFRNGAIEGPAPDLTIEIIEV</sequence>
<proteinExistence type="predicted"/>
<dbReference type="EMBL" id="QPIJ01000065">
    <property type="protein sequence ID" value="RCV86427.1"/>
    <property type="molecule type" value="Genomic_DNA"/>
</dbReference>
<protein>
    <submittedName>
        <fullName evidence="1">Uncharacterized protein</fullName>
    </submittedName>
</protein>
<dbReference type="AlphaFoldDB" id="A0A368TQB6"/>
<comment type="caution">
    <text evidence="1">The sequence shown here is derived from an EMBL/GenBank/DDBJ whole genome shotgun (WGS) entry which is preliminary data.</text>
</comment>
<dbReference type="Proteomes" id="UP000253204">
    <property type="component" value="Unassembled WGS sequence"/>
</dbReference>
<reference evidence="1 2" key="1">
    <citation type="submission" date="2018-07" db="EMBL/GenBank/DDBJ databases">
        <title>Halomonas rutogse sp. nov., isolated from Lake TangqianCo on Tibetan Plateau.</title>
        <authorList>
            <person name="Lu H."/>
            <person name="Xing P."/>
            <person name="Wu Q."/>
        </authorList>
    </citation>
    <scope>NUCLEOTIDE SEQUENCE [LARGE SCALE GENOMIC DNA]</scope>
    <source>
        <strain evidence="1 2">TQ8S</strain>
    </source>
</reference>
<evidence type="ECO:0000313" key="1">
    <source>
        <dbReference type="EMBL" id="RCV86427.1"/>
    </source>
</evidence>
<keyword evidence="2" id="KW-1185">Reference proteome</keyword>